<dbReference type="Proteomes" id="UP000765509">
    <property type="component" value="Unassembled WGS sequence"/>
</dbReference>
<organism evidence="1 2">
    <name type="scientific">Austropuccinia psidii MF-1</name>
    <dbReference type="NCBI Taxonomy" id="1389203"/>
    <lineage>
        <taxon>Eukaryota</taxon>
        <taxon>Fungi</taxon>
        <taxon>Dikarya</taxon>
        <taxon>Basidiomycota</taxon>
        <taxon>Pucciniomycotina</taxon>
        <taxon>Pucciniomycetes</taxon>
        <taxon>Pucciniales</taxon>
        <taxon>Sphaerophragmiaceae</taxon>
        <taxon>Austropuccinia</taxon>
    </lineage>
</organism>
<comment type="caution">
    <text evidence="1">The sequence shown here is derived from an EMBL/GenBank/DDBJ whole genome shotgun (WGS) entry which is preliminary data.</text>
</comment>
<protein>
    <submittedName>
        <fullName evidence="1">Uncharacterized protein</fullName>
    </submittedName>
</protein>
<gene>
    <name evidence="1" type="ORF">O181_032819</name>
</gene>
<dbReference type="AlphaFoldDB" id="A0A9Q3H7X4"/>
<name>A0A9Q3H7X4_9BASI</name>
<reference evidence="1" key="1">
    <citation type="submission" date="2021-03" db="EMBL/GenBank/DDBJ databases">
        <title>Draft genome sequence of rust myrtle Austropuccinia psidii MF-1, a brazilian biotype.</title>
        <authorList>
            <person name="Quecine M.C."/>
            <person name="Pachon D.M.R."/>
            <person name="Bonatelli M.L."/>
            <person name="Correr F.H."/>
            <person name="Franceschini L.M."/>
            <person name="Leite T.F."/>
            <person name="Margarido G.R.A."/>
            <person name="Almeida C.A."/>
            <person name="Ferrarezi J.A."/>
            <person name="Labate C.A."/>
        </authorList>
    </citation>
    <scope>NUCLEOTIDE SEQUENCE</scope>
    <source>
        <strain evidence="1">MF-1</strain>
    </source>
</reference>
<accession>A0A9Q3H7X4</accession>
<sequence length="215" mass="24503">MYASKIQEYHIIISLPKHHHVMNGGCAEKILSPNLRSPDPCKKGPHQKQSHIMKSRGIKVEKDSSHGGPPGLPKGVISNSKIVTYDFPLQVLPHFNPTQEEFPHQESPFFTIAGSFWEKKRIQGQKQDHLQPEEERVRPNDPEAVEFGERSAQESEVVVNNARISSPLNRNITPTWIEQNFVTPESNLNSDSLWLQMSQYAEKTYKQFAELEASH</sequence>
<evidence type="ECO:0000313" key="2">
    <source>
        <dbReference type="Proteomes" id="UP000765509"/>
    </source>
</evidence>
<evidence type="ECO:0000313" key="1">
    <source>
        <dbReference type="EMBL" id="MBW0493104.1"/>
    </source>
</evidence>
<dbReference type="EMBL" id="AVOT02011914">
    <property type="protein sequence ID" value="MBW0493104.1"/>
    <property type="molecule type" value="Genomic_DNA"/>
</dbReference>
<keyword evidence="2" id="KW-1185">Reference proteome</keyword>
<proteinExistence type="predicted"/>